<sequence>MHEAGRKGHVEAQPAQFPDLPENPARRPVHGQAPPVQHDYPPGPAGRFLHVVGHQHHRGALPAPELFDAVHQLPPAPRVQAGRGLVQDQHLRPHGQHARNGHPPLHAVAQGKGGQPAHRLRVQAGQAQRLRRPLPGLVPAQSQVFQAEGHFRENRFFENLLLGLLENQPYLAPYFPAGLLFGKVGAADPHLSRGGSQGAVEVLDQGGLPGARGPDHCNELAPGNFQGNAVQGDNLEWSTGGVNVGEVFRFNYRLYEHTYDTRSRAARMPSGTKKPRFLKPRAILAAPGISRPSSSSSSAFANTFGAVPSRTTLPPDITMILSARAASSIKWVTRTTVTPSSRFSLQRVSMSSRRPAGSSMAPGSSRTRQEGRMASTPAMASRCFCPPERRWGACFR</sequence>
<gene>
    <name evidence="2" type="ordered locus">PTH_0353</name>
</gene>
<feature type="region of interest" description="Disordered" evidence="1">
    <location>
        <begin position="92"/>
        <end position="126"/>
    </location>
</feature>
<dbReference type="AntiFam" id="ANF00062">
    <property type="entry name" value="Shadow ORF (opposite ABC transporter protein)"/>
</dbReference>
<dbReference type="KEGG" id="pth:PTH_0353"/>
<keyword evidence="3" id="KW-1185">Reference proteome</keyword>
<evidence type="ECO:0000313" key="3">
    <source>
        <dbReference type="Proteomes" id="UP000006556"/>
    </source>
</evidence>
<protein>
    <submittedName>
        <fullName evidence="2">Uncharacterized protein</fullName>
    </submittedName>
</protein>
<evidence type="ECO:0000313" key="2">
    <source>
        <dbReference type="EMBL" id="BAF58533.1"/>
    </source>
</evidence>
<dbReference type="HOGENOM" id="CLU_696083_0_0_9"/>
<evidence type="ECO:0000256" key="1">
    <source>
        <dbReference type="SAM" id="MobiDB-lite"/>
    </source>
</evidence>
<name>A5D5F2_PELTS</name>
<feature type="region of interest" description="Disordered" evidence="1">
    <location>
        <begin position="346"/>
        <end position="375"/>
    </location>
</feature>
<dbReference type="AntiFam" id="ANF00095">
    <property type="entry name" value="Shadow ORF (opposite ABC transporters)"/>
</dbReference>
<feature type="region of interest" description="Disordered" evidence="1">
    <location>
        <begin position="1"/>
        <end position="46"/>
    </location>
</feature>
<dbReference type="AntiFam" id="ANF00142">
    <property type="entry name" value="Shadow ORF (opposite yadG)"/>
</dbReference>
<organism evidence="2 3">
    <name type="scientific">Pelotomaculum thermopropionicum (strain DSM 13744 / JCM 10971 / SI)</name>
    <dbReference type="NCBI Taxonomy" id="370438"/>
    <lineage>
        <taxon>Bacteria</taxon>
        <taxon>Bacillati</taxon>
        <taxon>Bacillota</taxon>
        <taxon>Clostridia</taxon>
        <taxon>Eubacteriales</taxon>
        <taxon>Desulfotomaculaceae</taxon>
        <taxon>Pelotomaculum</taxon>
    </lineage>
</organism>
<proteinExistence type="predicted"/>
<reference evidence="3" key="1">
    <citation type="journal article" date="2008" name="Genome Res.">
        <title>The genome of Pelotomaculum thermopropionicum reveals niche-associated evolution in anaerobic microbiota.</title>
        <authorList>
            <person name="Kosaka T."/>
            <person name="Kato S."/>
            <person name="Shimoyama T."/>
            <person name="Ishii S."/>
            <person name="Abe T."/>
            <person name="Watanabe K."/>
        </authorList>
    </citation>
    <scope>NUCLEOTIDE SEQUENCE [LARGE SCALE GENOMIC DNA]</scope>
    <source>
        <strain evidence="3">DSM 13744 / JCM 10971 / SI</strain>
    </source>
</reference>
<feature type="compositionally biased region" description="Basic and acidic residues" evidence="1">
    <location>
        <begin position="1"/>
        <end position="10"/>
    </location>
</feature>
<dbReference type="Proteomes" id="UP000006556">
    <property type="component" value="Chromosome"/>
</dbReference>
<accession>A5D5F2</accession>
<dbReference type="AlphaFoldDB" id="A5D5F2"/>
<dbReference type="EMBL" id="AP009389">
    <property type="protein sequence ID" value="BAF58533.1"/>
    <property type="molecule type" value="Genomic_DNA"/>
</dbReference>